<dbReference type="Pfam" id="PF14716">
    <property type="entry name" value="HHH_8"/>
    <property type="match status" value="1"/>
</dbReference>
<dbReference type="PANTHER" id="PTHR13451">
    <property type="entry name" value="CLASS II CROSSOVER JUNCTION ENDONUCLEASE MUS81"/>
    <property type="match status" value="1"/>
</dbReference>
<proteinExistence type="inferred from homology"/>
<dbReference type="Gene3D" id="1.10.150.110">
    <property type="entry name" value="DNA polymerase beta, N-terminal domain-like"/>
    <property type="match status" value="1"/>
</dbReference>
<keyword evidence="12 13" id="KW-0539">Nucleus</keyword>
<dbReference type="GO" id="GO:0006308">
    <property type="term" value="P:DNA catabolic process"/>
    <property type="evidence" value="ECO:0007669"/>
    <property type="project" value="UniProtKB-UniRule"/>
</dbReference>
<evidence type="ECO:0000256" key="10">
    <source>
        <dbReference type="ARBA" id="ARBA00023172"/>
    </source>
</evidence>
<dbReference type="CDD" id="cd20074">
    <property type="entry name" value="XPF_nuclease_Mus81"/>
    <property type="match status" value="1"/>
</dbReference>
<evidence type="ECO:0000313" key="16">
    <source>
        <dbReference type="Proteomes" id="UP000053825"/>
    </source>
</evidence>
<dbReference type="SUPFAM" id="SSF52980">
    <property type="entry name" value="Restriction endonuclease-like"/>
    <property type="match status" value="1"/>
</dbReference>
<accession>A0A0L7QNL8</accession>
<dbReference type="GO" id="GO:0031573">
    <property type="term" value="P:mitotic intra-S DNA damage checkpoint signaling"/>
    <property type="evidence" value="ECO:0007669"/>
    <property type="project" value="TreeGrafter"/>
</dbReference>
<comment type="cofactor">
    <cofactor evidence="1 13">
        <name>Mg(2+)</name>
        <dbReference type="ChEBI" id="CHEBI:18420"/>
    </cofactor>
</comment>
<evidence type="ECO:0000256" key="11">
    <source>
        <dbReference type="ARBA" id="ARBA00023204"/>
    </source>
</evidence>
<feature type="domain" description="ERCC4" evidence="14">
    <location>
        <begin position="279"/>
        <end position="377"/>
    </location>
</feature>
<dbReference type="InterPro" id="IPR010996">
    <property type="entry name" value="HHH_MUS81"/>
</dbReference>
<dbReference type="InterPro" id="IPR011335">
    <property type="entry name" value="Restrct_endonuc-II-like"/>
</dbReference>
<dbReference type="GO" id="GO:0048257">
    <property type="term" value="F:3'-flap endonuclease activity"/>
    <property type="evidence" value="ECO:0007669"/>
    <property type="project" value="TreeGrafter"/>
</dbReference>
<evidence type="ECO:0000256" key="5">
    <source>
        <dbReference type="ARBA" id="ARBA00022723"/>
    </source>
</evidence>
<keyword evidence="9 13" id="KW-0460">Magnesium</keyword>
<evidence type="ECO:0000313" key="15">
    <source>
        <dbReference type="EMBL" id="KOC60220.1"/>
    </source>
</evidence>
<dbReference type="Pfam" id="PF02732">
    <property type="entry name" value="ERCC4"/>
    <property type="match status" value="1"/>
</dbReference>
<evidence type="ECO:0000256" key="13">
    <source>
        <dbReference type="RuleBase" id="RU369042"/>
    </source>
</evidence>
<comment type="subunit">
    <text evidence="13">Interacts with EME1.</text>
</comment>
<dbReference type="InterPro" id="IPR027421">
    <property type="entry name" value="DNA_pol_lamdba_lyase_dom_sf"/>
</dbReference>
<dbReference type="InterPro" id="IPR047416">
    <property type="entry name" value="XPF_nuclease_Mus81"/>
</dbReference>
<evidence type="ECO:0000256" key="3">
    <source>
        <dbReference type="ARBA" id="ARBA00010015"/>
    </source>
</evidence>
<dbReference type="GO" id="GO:0046872">
    <property type="term" value="F:metal ion binding"/>
    <property type="evidence" value="ECO:0007669"/>
    <property type="project" value="UniProtKB-UniRule"/>
</dbReference>
<dbReference type="EC" id="3.1.22.-" evidence="13"/>
<name>A0A0L7QNL8_9HYME</name>
<comment type="subcellular location">
    <subcellularLocation>
        <location evidence="2 13">Nucleus</location>
    </subcellularLocation>
</comment>
<dbReference type="Gene3D" id="1.10.150.670">
    <property type="entry name" value="Crossover junction endonuclease EME1, DNA-binding domain"/>
    <property type="match status" value="1"/>
</dbReference>
<dbReference type="FunFam" id="1.10.150.110:FF:000001">
    <property type="entry name" value="Putative Crossover junction endonuclease MUS81"/>
    <property type="match status" value="1"/>
</dbReference>
<evidence type="ECO:0000256" key="12">
    <source>
        <dbReference type="ARBA" id="ARBA00023242"/>
    </source>
</evidence>
<keyword evidence="8 13" id="KW-0378">Hydrolase</keyword>
<dbReference type="SMART" id="SM00891">
    <property type="entry name" value="ERCC4"/>
    <property type="match status" value="1"/>
</dbReference>
<keyword evidence="6 13" id="KW-0255">Endonuclease</keyword>
<dbReference type="Pfam" id="PF21292">
    <property type="entry name" value="EME1-MUS81_C"/>
    <property type="match status" value="1"/>
</dbReference>
<sequence>MKRIKLKLKKPNPLFEIWLEEWRKEAASRNSDLQYHFSKALQSLRKYPLPLKSGKDCIILQHFGTKLCSMLDRKLEEYKARNEGSTSAKDFVCKQSNYEEQHVLKRKYKSQQIVMDADFEHERTELAAFDNLNLSSWNLENYAALFILYKNTQNPHCSGYITEVDLLSEIKELCGDVSKTSVLDLFQCGLISMIGAPNRYNLTEHGFSAIRKHRQQPEKDSVRQKSEENNMLVEKIPGRIKKAQNTNNGALNNIDNNKTDSTNNIQKNIYLESNKFDVILLVDTHETSGTKPQHDATVVELTQLGVIFEIRHLKVGDFAWVARCRNTKNELILPYIIERKRIDDLSSSITDGRFHEQKFRLKQCGITNLMYIIEEYEKGQKLAIPYSSLMQASINTLIQDGFSVKYTKSHKDSMFYLSSLTRVLIRRFREKNLICCKKEAIAQINILSDTCFLMEFEEFNKAASKQKVFKVSQMFVRQLLQLKGISVDKALAIVERYPTPRVLIEAFQNSDCNESLLAKIEFGDKKRLIGPIISKTIYQLYTKKNLD</sequence>
<keyword evidence="16" id="KW-1185">Reference proteome</keyword>
<dbReference type="GO" id="GO:0008821">
    <property type="term" value="F:crossover junction DNA endonuclease activity"/>
    <property type="evidence" value="ECO:0007669"/>
    <property type="project" value="UniProtKB-UniRule"/>
</dbReference>
<dbReference type="GO" id="GO:0031297">
    <property type="term" value="P:replication fork processing"/>
    <property type="evidence" value="ECO:0007669"/>
    <property type="project" value="UniProtKB-ARBA"/>
</dbReference>
<dbReference type="GO" id="GO:0000712">
    <property type="term" value="P:resolution of meiotic recombination intermediates"/>
    <property type="evidence" value="ECO:0007669"/>
    <property type="project" value="TreeGrafter"/>
</dbReference>
<dbReference type="OrthoDB" id="5963188at2759"/>
<keyword evidence="4 13" id="KW-0540">Nuclease</keyword>
<gene>
    <name evidence="15" type="ORF">WH47_07802</name>
</gene>
<dbReference type="GO" id="GO:0005634">
    <property type="term" value="C:nucleus"/>
    <property type="evidence" value="ECO:0007669"/>
    <property type="project" value="UniProtKB-SubCell"/>
</dbReference>
<evidence type="ECO:0000256" key="9">
    <source>
        <dbReference type="ARBA" id="ARBA00022842"/>
    </source>
</evidence>
<evidence type="ECO:0000256" key="8">
    <source>
        <dbReference type="ARBA" id="ARBA00022801"/>
    </source>
</evidence>
<dbReference type="SUPFAM" id="SSF47802">
    <property type="entry name" value="DNA polymerase beta, N-terminal domain-like"/>
    <property type="match status" value="1"/>
</dbReference>
<evidence type="ECO:0000256" key="1">
    <source>
        <dbReference type="ARBA" id="ARBA00001946"/>
    </source>
</evidence>
<dbReference type="GO" id="GO:0048476">
    <property type="term" value="C:Holliday junction resolvase complex"/>
    <property type="evidence" value="ECO:0007669"/>
    <property type="project" value="UniProtKB-UniRule"/>
</dbReference>
<dbReference type="AlphaFoldDB" id="A0A0L7QNL8"/>
<dbReference type="InterPro" id="IPR006166">
    <property type="entry name" value="ERCC4_domain"/>
</dbReference>
<evidence type="ECO:0000256" key="7">
    <source>
        <dbReference type="ARBA" id="ARBA00022763"/>
    </source>
</evidence>
<evidence type="ECO:0000256" key="2">
    <source>
        <dbReference type="ARBA" id="ARBA00004123"/>
    </source>
</evidence>
<dbReference type="GO" id="GO:0003677">
    <property type="term" value="F:DNA binding"/>
    <property type="evidence" value="ECO:0007669"/>
    <property type="project" value="UniProtKB-UniRule"/>
</dbReference>
<organism evidence="15 16">
    <name type="scientific">Habropoda laboriosa</name>
    <dbReference type="NCBI Taxonomy" id="597456"/>
    <lineage>
        <taxon>Eukaryota</taxon>
        <taxon>Metazoa</taxon>
        <taxon>Ecdysozoa</taxon>
        <taxon>Arthropoda</taxon>
        <taxon>Hexapoda</taxon>
        <taxon>Insecta</taxon>
        <taxon>Pterygota</taxon>
        <taxon>Neoptera</taxon>
        <taxon>Endopterygota</taxon>
        <taxon>Hymenoptera</taxon>
        <taxon>Apocrita</taxon>
        <taxon>Aculeata</taxon>
        <taxon>Apoidea</taxon>
        <taxon>Anthophila</taxon>
        <taxon>Apidae</taxon>
        <taxon>Habropoda</taxon>
    </lineage>
</organism>
<dbReference type="InterPro" id="IPR033309">
    <property type="entry name" value="Mus81"/>
</dbReference>
<dbReference type="PANTHER" id="PTHR13451:SF0">
    <property type="entry name" value="CROSSOVER JUNCTION ENDONUCLEASE MUS81"/>
    <property type="match status" value="1"/>
</dbReference>
<comment type="function">
    <text evidence="13">Interacts with EME1 to form a DNA structure-specific endonuclease with substrate preference for branched DNA structures with a 5'-end at the branch nick. Typical substrates include 3'-flap structures, D-loops, replication forks and nicked Holliday junctions. May be required in mitosis for the processing of stalled or collapsed replication fork intermediates. May be required in meiosis for the repair of meiosis-specific double strand breaks subsequent to single-end invasion (SEI).</text>
</comment>
<dbReference type="FunFam" id="3.40.50.10130:FF:000003">
    <property type="entry name" value="Crossover junction endonuclease MUS81"/>
    <property type="match status" value="1"/>
</dbReference>
<keyword evidence="10 13" id="KW-0233">DNA recombination</keyword>
<keyword evidence="5 13" id="KW-0479">Metal-binding</keyword>
<comment type="similarity">
    <text evidence="3 13">Belongs to the XPF family.</text>
</comment>
<keyword evidence="11 13" id="KW-0234">DNA repair</keyword>
<dbReference type="Gene3D" id="3.40.50.10130">
    <property type="match status" value="1"/>
</dbReference>
<evidence type="ECO:0000256" key="4">
    <source>
        <dbReference type="ARBA" id="ARBA00022722"/>
    </source>
</evidence>
<reference evidence="15 16" key="1">
    <citation type="submission" date="2015-07" db="EMBL/GenBank/DDBJ databases">
        <title>The genome of Habropoda laboriosa.</title>
        <authorList>
            <person name="Pan H."/>
            <person name="Kapheim K."/>
        </authorList>
    </citation>
    <scope>NUCLEOTIDE SEQUENCE [LARGE SCALE GENOMIC DNA]</scope>
    <source>
        <strain evidence="15">0110345459</strain>
    </source>
</reference>
<keyword evidence="7 13" id="KW-0227">DNA damage</keyword>
<dbReference type="InterPro" id="IPR042530">
    <property type="entry name" value="EME1/EME2_C"/>
</dbReference>
<dbReference type="STRING" id="597456.A0A0L7QNL8"/>
<protein>
    <recommendedName>
        <fullName evidence="13">Crossover junction endonuclease MUS81</fullName>
        <ecNumber evidence="13">3.1.22.-</ecNumber>
    </recommendedName>
</protein>
<evidence type="ECO:0000256" key="6">
    <source>
        <dbReference type="ARBA" id="ARBA00022759"/>
    </source>
</evidence>
<dbReference type="EMBL" id="KQ414851">
    <property type="protein sequence ID" value="KOC60220.1"/>
    <property type="molecule type" value="Genomic_DNA"/>
</dbReference>
<dbReference type="GO" id="GO:0000727">
    <property type="term" value="P:double-strand break repair via break-induced replication"/>
    <property type="evidence" value="ECO:0007669"/>
    <property type="project" value="UniProtKB-UniRule"/>
</dbReference>
<dbReference type="Proteomes" id="UP000053825">
    <property type="component" value="Unassembled WGS sequence"/>
</dbReference>
<evidence type="ECO:0000259" key="14">
    <source>
        <dbReference type="SMART" id="SM00891"/>
    </source>
</evidence>